<evidence type="ECO:0000256" key="10">
    <source>
        <dbReference type="HAMAP-Rule" id="MF_00462"/>
    </source>
</evidence>
<proteinExistence type="inferred from homology"/>
<name>A0A523W766_UNCAE</name>
<keyword evidence="8 10" id="KW-1133">Transmembrane helix</keyword>
<evidence type="ECO:0000256" key="9">
    <source>
        <dbReference type="ARBA" id="ARBA00023136"/>
    </source>
</evidence>
<dbReference type="GO" id="GO:0022900">
    <property type="term" value="P:electron transport chain"/>
    <property type="evidence" value="ECO:0007669"/>
    <property type="project" value="UniProtKB-UniRule"/>
</dbReference>
<evidence type="ECO:0000256" key="5">
    <source>
        <dbReference type="ARBA" id="ARBA00022692"/>
    </source>
</evidence>
<keyword evidence="10" id="KW-1003">Cell membrane</keyword>
<comment type="caution">
    <text evidence="11">The sequence shown here is derived from an EMBL/GenBank/DDBJ whole genome shotgun (WGS) entry which is preliminary data.</text>
</comment>
<keyword evidence="6 10" id="KW-1278">Translocase</keyword>
<feature type="transmembrane region" description="Helical" evidence="10">
    <location>
        <begin position="240"/>
        <end position="258"/>
    </location>
</feature>
<evidence type="ECO:0000256" key="3">
    <source>
        <dbReference type="ARBA" id="ARBA00022630"/>
    </source>
</evidence>
<feature type="transmembrane region" description="Helical" evidence="10">
    <location>
        <begin position="217"/>
        <end position="234"/>
    </location>
</feature>
<sequence length="322" mass="34586">MRDKKIPAPEERILSVAAAPHIGVTRTVPEVMWGVVISLTPVVASSIYYFKWLAVGLILTCLITCLATEAVFQLARGKRITIYDGSAIVTGLLIALILPPHLPWWAAVLGSVFAMAIGKQIFGGLGYNIFNPALIGRAFLMTTFPVLMTTWTNPITLNAISGATPLGMLKFEHRMSSLYHLFTGNVSGSLGEASALAIIIGGIYLLGRGYADWRISLSYLATVVGLSGIFWLINPGYAPPSFHLLAGGLLLGAIFMATDPVTAPITKRGRWIFGVGAGVIVVIIRLWGGYAEGVMFSILLMNALTPLLNRHTIPVQLGGRKK</sequence>
<evidence type="ECO:0000256" key="2">
    <source>
        <dbReference type="ARBA" id="ARBA00022553"/>
    </source>
</evidence>
<dbReference type="InterPro" id="IPR011303">
    <property type="entry name" value="RnfD_bac"/>
</dbReference>
<dbReference type="PANTHER" id="PTHR30578">
    <property type="entry name" value="ELECTRON TRANSPORT COMPLEX PROTEIN RNFD"/>
    <property type="match status" value="1"/>
</dbReference>
<dbReference type="AlphaFoldDB" id="A0A523W766"/>
<keyword evidence="3 10" id="KW-0285">Flavoprotein</keyword>
<dbReference type="Pfam" id="PF03116">
    <property type="entry name" value="NQR2_RnfD_RnfE"/>
    <property type="match status" value="1"/>
</dbReference>
<keyword evidence="2 10" id="KW-0597">Phosphoprotein</keyword>
<keyword evidence="5 10" id="KW-0812">Transmembrane</keyword>
<dbReference type="GO" id="GO:0005886">
    <property type="term" value="C:plasma membrane"/>
    <property type="evidence" value="ECO:0007669"/>
    <property type="project" value="UniProtKB-SubCell"/>
</dbReference>
<gene>
    <name evidence="10" type="primary">rnfD</name>
    <name evidence="11" type="ORF">E3J48_03650</name>
</gene>
<accession>A0A523W766</accession>
<comment type="function">
    <text evidence="10">Part of a membrane-bound complex that couples electron transfer with translocation of ions across the membrane.</text>
</comment>
<comment type="subunit">
    <text evidence="10">The complex is composed of six subunits: RnfA, RnfB, RnfC, RnfD, RnfE and RnfG.</text>
</comment>
<evidence type="ECO:0000256" key="6">
    <source>
        <dbReference type="ARBA" id="ARBA00022967"/>
    </source>
</evidence>
<evidence type="ECO:0000256" key="4">
    <source>
        <dbReference type="ARBA" id="ARBA00022643"/>
    </source>
</evidence>
<feature type="transmembrane region" description="Helical" evidence="10">
    <location>
        <begin position="104"/>
        <end position="122"/>
    </location>
</feature>
<keyword evidence="1 10" id="KW-0813">Transport</keyword>
<dbReference type="HAMAP" id="MF_00462">
    <property type="entry name" value="RsxD_RnfD"/>
    <property type="match status" value="1"/>
</dbReference>
<feature type="transmembrane region" description="Helical" evidence="10">
    <location>
        <begin position="270"/>
        <end position="288"/>
    </location>
</feature>
<feature type="transmembrane region" description="Helical" evidence="10">
    <location>
        <begin position="134"/>
        <end position="157"/>
    </location>
</feature>
<keyword evidence="7 10" id="KW-0249">Electron transport</keyword>
<dbReference type="EMBL" id="SOIZ01000154">
    <property type="protein sequence ID" value="TET62852.1"/>
    <property type="molecule type" value="Genomic_DNA"/>
</dbReference>
<evidence type="ECO:0000256" key="8">
    <source>
        <dbReference type="ARBA" id="ARBA00022989"/>
    </source>
</evidence>
<dbReference type="InterPro" id="IPR004338">
    <property type="entry name" value="NqrB/RnfD"/>
</dbReference>
<reference evidence="11 12" key="1">
    <citation type="submission" date="2019-03" db="EMBL/GenBank/DDBJ databases">
        <title>Metabolic potential of uncultured bacteria and archaea associated with petroleum seepage in deep-sea sediments.</title>
        <authorList>
            <person name="Dong X."/>
            <person name="Hubert C."/>
        </authorList>
    </citation>
    <scope>NUCLEOTIDE SEQUENCE [LARGE SCALE GENOMIC DNA]</scope>
    <source>
        <strain evidence="11">E29_bin52</strain>
    </source>
</reference>
<protein>
    <recommendedName>
        <fullName evidence="10">Ion-translocating oxidoreductase complex subunit D</fullName>
        <ecNumber evidence="10">7.-.-.-</ecNumber>
    </recommendedName>
    <alternativeName>
        <fullName evidence="10">Rnf electron transport complex subunit D</fullName>
    </alternativeName>
</protein>
<organism evidence="11 12">
    <name type="scientific">Aerophobetes bacterium</name>
    <dbReference type="NCBI Taxonomy" id="2030807"/>
    <lineage>
        <taxon>Bacteria</taxon>
        <taxon>Candidatus Aerophobota</taxon>
    </lineage>
</organism>
<dbReference type="PANTHER" id="PTHR30578:SF0">
    <property type="entry name" value="ION-TRANSLOCATING OXIDOREDUCTASE COMPLEX SUBUNIT D"/>
    <property type="match status" value="1"/>
</dbReference>
<dbReference type="Proteomes" id="UP000319130">
    <property type="component" value="Unassembled WGS sequence"/>
</dbReference>
<feature type="transmembrane region" description="Helical" evidence="10">
    <location>
        <begin position="80"/>
        <end position="98"/>
    </location>
</feature>
<dbReference type="NCBIfam" id="TIGR01946">
    <property type="entry name" value="rnfD"/>
    <property type="match status" value="1"/>
</dbReference>
<comment type="cofactor">
    <cofactor evidence="10">
        <name>FMN</name>
        <dbReference type="ChEBI" id="CHEBI:58210"/>
    </cofactor>
</comment>
<feature type="modified residue" description="FMN phosphoryl threonine" evidence="10">
    <location>
        <position position="164"/>
    </location>
</feature>
<keyword evidence="9 10" id="KW-0472">Membrane</keyword>
<evidence type="ECO:0000313" key="11">
    <source>
        <dbReference type="EMBL" id="TET62852.1"/>
    </source>
</evidence>
<comment type="subcellular location">
    <subcellularLocation>
        <location evidence="10">Cell membrane</location>
        <topology evidence="10">Multi-pass membrane protein</topology>
    </subcellularLocation>
</comment>
<evidence type="ECO:0000256" key="1">
    <source>
        <dbReference type="ARBA" id="ARBA00022448"/>
    </source>
</evidence>
<keyword evidence="4 10" id="KW-0288">FMN</keyword>
<dbReference type="GO" id="GO:0055085">
    <property type="term" value="P:transmembrane transport"/>
    <property type="evidence" value="ECO:0007669"/>
    <property type="project" value="InterPro"/>
</dbReference>
<evidence type="ECO:0000256" key="7">
    <source>
        <dbReference type="ARBA" id="ARBA00022982"/>
    </source>
</evidence>
<feature type="transmembrane region" description="Helical" evidence="10">
    <location>
        <begin position="177"/>
        <end position="205"/>
    </location>
</feature>
<dbReference type="EC" id="7.-.-.-" evidence="10"/>
<evidence type="ECO:0000313" key="12">
    <source>
        <dbReference type="Proteomes" id="UP000319130"/>
    </source>
</evidence>
<comment type="similarity">
    <text evidence="10">Belongs to the NqrB/RnfD family.</text>
</comment>
<feature type="transmembrane region" description="Helical" evidence="10">
    <location>
        <begin position="49"/>
        <end position="68"/>
    </location>
</feature>